<evidence type="ECO:0000313" key="5">
    <source>
        <dbReference type="Proteomes" id="UP000274843"/>
    </source>
</evidence>
<dbReference type="GO" id="GO:0030497">
    <property type="term" value="P:fatty acid elongation"/>
    <property type="evidence" value="ECO:0007669"/>
    <property type="project" value="TreeGrafter"/>
</dbReference>
<accession>A0A3N2G693</accession>
<dbReference type="CDD" id="cd05233">
    <property type="entry name" value="SDR_c"/>
    <property type="match status" value="1"/>
</dbReference>
<keyword evidence="2" id="KW-0560">Oxidoreductase</keyword>
<dbReference type="EMBL" id="RKHY01000002">
    <property type="protein sequence ID" value="ROS32161.1"/>
    <property type="molecule type" value="Genomic_DNA"/>
</dbReference>
<dbReference type="Proteomes" id="UP000274843">
    <property type="component" value="Unassembled WGS sequence"/>
</dbReference>
<dbReference type="Pfam" id="PF13561">
    <property type="entry name" value="adh_short_C2"/>
    <property type="match status" value="1"/>
</dbReference>
<dbReference type="PRINTS" id="PR00081">
    <property type="entry name" value="GDHRDH"/>
</dbReference>
<organism evidence="4 5">
    <name type="scientific">Amycolatopsis thermoflava</name>
    <dbReference type="NCBI Taxonomy" id="84480"/>
    <lineage>
        <taxon>Bacteria</taxon>
        <taxon>Bacillati</taxon>
        <taxon>Actinomycetota</taxon>
        <taxon>Actinomycetes</taxon>
        <taxon>Pseudonocardiales</taxon>
        <taxon>Pseudonocardiaceae</taxon>
        <taxon>Amycolatopsis</taxon>
        <taxon>Amycolatopsis methanolica group</taxon>
    </lineage>
</organism>
<proteinExistence type="inferred from homology"/>
<dbReference type="PRINTS" id="PR00080">
    <property type="entry name" value="SDRFAMILY"/>
</dbReference>
<dbReference type="GeneID" id="301849131"/>
<evidence type="ECO:0000313" key="4">
    <source>
        <dbReference type="EMBL" id="ROS32161.1"/>
    </source>
</evidence>
<dbReference type="SMART" id="SM00822">
    <property type="entry name" value="PKS_KR"/>
    <property type="match status" value="1"/>
</dbReference>
<dbReference type="InterPro" id="IPR020904">
    <property type="entry name" value="Sc_DH/Rdtase_CS"/>
</dbReference>
<feature type="domain" description="Ketoreductase" evidence="3">
    <location>
        <begin position="8"/>
        <end position="192"/>
    </location>
</feature>
<dbReference type="PANTHER" id="PTHR42760:SF40">
    <property type="entry name" value="3-OXOACYL-[ACYL-CARRIER-PROTEIN] REDUCTASE, CHLOROPLASTIC"/>
    <property type="match status" value="1"/>
</dbReference>
<protein>
    <recommendedName>
        <fullName evidence="3">Ketoreductase domain-containing protein</fullName>
    </recommendedName>
</protein>
<gene>
    <name evidence="4" type="ORF">EDD35_7919</name>
</gene>
<dbReference type="FunFam" id="3.40.50.720:FF:000084">
    <property type="entry name" value="Short-chain dehydrogenase reductase"/>
    <property type="match status" value="1"/>
</dbReference>
<comment type="caution">
    <text evidence="4">The sequence shown here is derived from an EMBL/GenBank/DDBJ whole genome shotgun (WGS) entry which is preliminary data.</text>
</comment>
<evidence type="ECO:0000256" key="2">
    <source>
        <dbReference type="ARBA" id="ARBA00023002"/>
    </source>
</evidence>
<dbReference type="AlphaFoldDB" id="A0A3N2G693"/>
<evidence type="ECO:0000259" key="3">
    <source>
        <dbReference type="SMART" id="SM00822"/>
    </source>
</evidence>
<name>A0A3N2G693_9PSEU</name>
<evidence type="ECO:0000256" key="1">
    <source>
        <dbReference type="ARBA" id="ARBA00006484"/>
    </source>
</evidence>
<reference evidence="4 5" key="1">
    <citation type="submission" date="2018-11" db="EMBL/GenBank/DDBJ databases">
        <title>Sequencing the genomes of 1000 actinobacteria strains.</title>
        <authorList>
            <person name="Klenk H.-P."/>
        </authorList>
    </citation>
    <scope>NUCLEOTIDE SEQUENCE [LARGE SCALE GENOMIC DNA]</scope>
    <source>
        <strain evidence="4 5">DSM 44348</strain>
    </source>
</reference>
<keyword evidence="5" id="KW-1185">Reference proteome</keyword>
<dbReference type="GO" id="GO:0016616">
    <property type="term" value="F:oxidoreductase activity, acting on the CH-OH group of donors, NAD or NADP as acceptor"/>
    <property type="evidence" value="ECO:0007669"/>
    <property type="project" value="TreeGrafter"/>
</dbReference>
<dbReference type="RefSeq" id="WP_123687535.1">
    <property type="nucleotide sequence ID" value="NZ_RKHY01000002.1"/>
</dbReference>
<dbReference type="Gene3D" id="3.40.50.720">
    <property type="entry name" value="NAD(P)-binding Rossmann-like Domain"/>
    <property type="match status" value="1"/>
</dbReference>
<dbReference type="SUPFAM" id="SSF51735">
    <property type="entry name" value="NAD(P)-binding Rossmann-fold domains"/>
    <property type="match status" value="1"/>
</dbReference>
<sequence>MNRTLTGLTAVVTGGSNGIGRAMAVGLARAGANVAIWARNAERSADVVAEVEAEGAKGIAVGCDVADESAVVAAMERTVDELGPLGCFVANAGIAEAAPLTEMTLETWHRVLRTNLDGGFLCTREAARRFADQGSGGSIIVVSSTISRYGGAGQAAYATSKTGLLGLGRTLAVELARHRVRCNILIPGWTRTAMNTDLQADERFMKATTARTPARRWADPEEFHEVIAFLANPALTFHTGDEVVVDGGYTVF</sequence>
<dbReference type="InterPro" id="IPR036291">
    <property type="entry name" value="NAD(P)-bd_dom_sf"/>
</dbReference>
<dbReference type="PANTHER" id="PTHR42760">
    <property type="entry name" value="SHORT-CHAIN DEHYDROGENASES/REDUCTASES FAMILY MEMBER"/>
    <property type="match status" value="1"/>
</dbReference>
<dbReference type="InterPro" id="IPR002347">
    <property type="entry name" value="SDR_fam"/>
</dbReference>
<dbReference type="PROSITE" id="PS00061">
    <property type="entry name" value="ADH_SHORT"/>
    <property type="match status" value="1"/>
</dbReference>
<dbReference type="InterPro" id="IPR057326">
    <property type="entry name" value="KR_dom"/>
</dbReference>
<comment type="similarity">
    <text evidence="1">Belongs to the short-chain dehydrogenases/reductases (SDR) family.</text>
</comment>